<feature type="region of interest" description="Disordered" evidence="1">
    <location>
        <begin position="203"/>
        <end position="250"/>
    </location>
</feature>
<keyword evidence="2" id="KW-1133">Transmembrane helix</keyword>
<keyword evidence="2" id="KW-0472">Membrane</keyword>
<dbReference type="STRING" id="93759.A0A1R3J530"/>
<evidence type="ECO:0000313" key="4">
    <source>
        <dbReference type="Proteomes" id="UP000187203"/>
    </source>
</evidence>
<protein>
    <submittedName>
        <fullName evidence="3">Uncharacterized protein</fullName>
    </submittedName>
</protein>
<keyword evidence="2" id="KW-0812">Transmembrane</keyword>
<comment type="caution">
    <text evidence="3">The sequence shown here is derived from an EMBL/GenBank/DDBJ whole genome shotgun (WGS) entry which is preliminary data.</text>
</comment>
<gene>
    <name evidence="3" type="ORF">COLO4_19540</name>
</gene>
<feature type="transmembrane region" description="Helical" evidence="2">
    <location>
        <begin position="29"/>
        <end position="52"/>
    </location>
</feature>
<accession>A0A1R3J530</accession>
<name>A0A1R3J530_9ROSI</name>
<dbReference type="AlphaFoldDB" id="A0A1R3J530"/>
<keyword evidence="4" id="KW-1185">Reference proteome</keyword>
<dbReference type="EMBL" id="AWUE01016650">
    <property type="protein sequence ID" value="OMO89876.1"/>
    <property type="molecule type" value="Genomic_DNA"/>
</dbReference>
<organism evidence="3 4">
    <name type="scientific">Corchorus olitorius</name>
    <dbReference type="NCBI Taxonomy" id="93759"/>
    <lineage>
        <taxon>Eukaryota</taxon>
        <taxon>Viridiplantae</taxon>
        <taxon>Streptophyta</taxon>
        <taxon>Embryophyta</taxon>
        <taxon>Tracheophyta</taxon>
        <taxon>Spermatophyta</taxon>
        <taxon>Magnoliopsida</taxon>
        <taxon>eudicotyledons</taxon>
        <taxon>Gunneridae</taxon>
        <taxon>Pentapetalae</taxon>
        <taxon>rosids</taxon>
        <taxon>malvids</taxon>
        <taxon>Malvales</taxon>
        <taxon>Malvaceae</taxon>
        <taxon>Grewioideae</taxon>
        <taxon>Apeibeae</taxon>
        <taxon>Corchorus</taxon>
    </lineage>
</organism>
<feature type="compositionally biased region" description="Polar residues" evidence="1">
    <location>
        <begin position="225"/>
        <end position="240"/>
    </location>
</feature>
<dbReference type="Proteomes" id="UP000187203">
    <property type="component" value="Unassembled WGS sequence"/>
</dbReference>
<sequence length="317" mass="34811">MQHITSSTSNLKIQFETRRSNLKPNTRPCLLSSFAPLIVGHVFFSIFPHLLISTSFCCCSVRSPAPCRIAFNVKKELVILQFSSFPVTLFYTHLLPLHCCHRCIPAQMGTGKGPQDWVHNSDIMASAPLLACFTGKAAPLSLSLFALWTSSAEESPDKISGFLLEDKFQSPFFYPKDNVRFEGKAKALNNDVISEAGVRLNRSSSKFDEGTEAEEESSIEGLEGQNRNSTVEHSGSSNNKTKAEEVDDVSWESEMEGNMTIINSLNQTSAGNETANDSGSTHICTGDDTAMVARATFVLTSQEHIELCDRSVVLQIC</sequence>
<reference evidence="4" key="1">
    <citation type="submission" date="2013-09" db="EMBL/GenBank/DDBJ databases">
        <title>Corchorus olitorius genome sequencing.</title>
        <authorList>
            <person name="Alam M."/>
            <person name="Haque M.S."/>
            <person name="Islam M.S."/>
            <person name="Emdad E.M."/>
            <person name="Islam M.M."/>
            <person name="Ahmed B."/>
            <person name="Halim A."/>
            <person name="Hossen Q.M.M."/>
            <person name="Hossain M.Z."/>
            <person name="Ahmed R."/>
            <person name="Khan M.M."/>
            <person name="Islam R."/>
            <person name="Rashid M.M."/>
            <person name="Khan S.A."/>
            <person name="Rahman M.S."/>
            <person name="Alam M."/>
            <person name="Yahiya A.S."/>
            <person name="Khan M.S."/>
            <person name="Azam M.S."/>
            <person name="Haque T."/>
            <person name="Lashkar M.Z.H."/>
            <person name="Akhand A.I."/>
            <person name="Morshed G."/>
            <person name="Roy S."/>
            <person name="Uddin K.S."/>
            <person name="Rabeya T."/>
            <person name="Hossain A.S."/>
            <person name="Chowdhury A."/>
            <person name="Snigdha A.R."/>
            <person name="Mortoza M.S."/>
            <person name="Matin S.A."/>
            <person name="Hoque S.M.E."/>
            <person name="Islam M.K."/>
            <person name="Roy D.K."/>
            <person name="Haider R."/>
            <person name="Moosa M.M."/>
            <person name="Elias S.M."/>
            <person name="Hasan A.M."/>
            <person name="Jahan S."/>
            <person name="Shafiuddin M."/>
            <person name="Mahmood N."/>
            <person name="Shommy N.S."/>
        </authorList>
    </citation>
    <scope>NUCLEOTIDE SEQUENCE [LARGE SCALE GENOMIC DNA]</scope>
    <source>
        <strain evidence="4">cv. O-4</strain>
    </source>
</reference>
<evidence type="ECO:0000256" key="1">
    <source>
        <dbReference type="SAM" id="MobiDB-lite"/>
    </source>
</evidence>
<proteinExistence type="predicted"/>
<evidence type="ECO:0000313" key="3">
    <source>
        <dbReference type="EMBL" id="OMO89876.1"/>
    </source>
</evidence>
<evidence type="ECO:0000256" key="2">
    <source>
        <dbReference type="SAM" id="Phobius"/>
    </source>
</evidence>